<evidence type="ECO:0008006" key="2">
    <source>
        <dbReference type="Google" id="ProtNLM"/>
    </source>
</evidence>
<dbReference type="CDD" id="cd03143">
    <property type="entry name" value="A4_beta-galactosidase_middle_domain"/>
    <property type="match status" value="1"/>
</dbReference>
<dbReference type="Gene3D" id="3.40.50.880">
    <property type="match status" value="1"/>
</dbReference>
<gene>
    <name evidence="1" type="ORF">METZ01_LOCUS407891</name>
</gene>
<accession>A0A382W893</accession>
<sequence>ELVADSGCTDALRRVGRLLEDGHYLFDIALDEQLEERASEYEMLILPDVARLSDGELAALQAMADRGGHLLCTGDTGALDLDGDPRKPSLRERANASWIGEVPPVGDTFELRPGATIPKIPVIEEDAFGQHFLRQVGELLSCSWLETDAPWHVRVRAWLPAGESALVLHWVNYHQDEDAEVEVPWPEGPLQVRCALPSNSTVERVEWLYPEMGSARTLEHSERDGLVAFAIPQLIVYGMSVIYFE</sequence>
<feature type="non-terminal residue" evidence="1">
    <location>
        <position position="1"/>
    </location>
</feature>
<dbReference type="InterPro" id="IPR029062">
    <property type="entry name" value="Class_I_gatase-like"/>
</dbReference>
<name>A0A382W893_9ZZZZ</name>
<reference evidence="1" key="1">
    <citation type="submission" date="2018-05" db="EMBL/GenBank/DDBJ databases">
        <authorList>
            <person name="Lanie J.A."/>
            <person name="Ng W.-L."/>
            <person name="Kazmierczak K.M."/>
            <person name="Andrzejewski T.M."/>
            <person name="Davidsen T.M."/>
            <person name="Wayne K.J."/>
            <person name="Tettelin H."/>
            <person name="Glass J.I."/>
            <person name="Rusch D."/>
            <person name="Podicherti R."/>
            <person name="Tsui H.-C.T."/>
            <person name="Winkler M.E."/>
        </authorList>
    </citation>
    <scope>NUCLEOTIDE SEQUENCE</scope>
</reference>
<protein>
    <recommendedName>
        <fullName evidence="2">Beta-galactosidase trimerisation domain-containing protein</fullName>
    </recommendedName>
</protein>
<evidence type="ECO:0000313" key="1">
    <source>
        <dbReference type="EMBL" id="SVD55037.1"/>
    </source>
</evidence>
<proteinExistence type="predicted"/>
<organism evidence="1">
    <name type="scientific">marine metagenome</name>
    <dbReference type="NCBI Taxonomy" id="408172"/>
    <lineage>
        <taxon>unclassified sequences</taxon>
        <taxon>metagenomes</taxon>
        <taxon>ecological metagenomes</taxon>
    </lineage>
</organism>
<dbReference type="EMBL" id="UINC01157833">
    <property type="protein sequence ID" value="SVD55037.1"/>
    <property type="molecule type" value="Genomic_DNA"/>
</dbReference>
<dbReference type="AlphaFoldDB" id="A0A382W893"/>